<evidence type="ECO:0000313" key="3">
    <source>
        <dbReference type="Proteomes" id="UP001141327"/>
    </source>
</evidence>
<protein>
    <recommendedName>
        <fullName evidence="1">F-box domain-containing protein</fullName>
    </recommendedName>
</protein>
<keyword evidence="3" id="KW-1185">Reference proteome</keyword>
<dbReference type="PROSITE" id="PS50181">
    <property type="entry name" value="FBOX"/>
    <property type="match status" value="1"/>
</dbReference>
<dbReference type="SUPFAM" id="SSF81383">
    <property type="entry name" value="F-box domain"/>
    <property type="match status" value="1"/>
</dbReference>
<proteinExistence type="predicted"/>
<comment type="caution">
    <text evidence="2">The sequence shown here is derived from an EMBL/GenBank/DDBJ whole genome shotgun (WGS) entry which is preliminary data.</text>
</comment>
<gene>
    <name evidence="2" type="ORF">PAPYR_5022</name>
</gene>
<evidence type="ECO:0000313" key="2">
    <source>
        <dbReference type="EMBL" id="KAJ4458977.1"/>
    </source>
</evidence>
<dbReference type="InterPro" id="IPR036047">
    <property type="entry name" value="F-box-like_dom_sf"/>
</dbReference>
<dbReference type="Pfam" id="PF00646">
    <property type="entry name" value="F-box"/>
    <property type="match status" value="1"/>
</dbReference>
<organism evidence="2 3">
    <name type="scientific">Paratrimastix pyriformis</name>
    <dbReference type="NCBI Taxonomy" id="342808"/>
    <lineage>
        <taxon>Eukaryota</taxon>
        <taxon>Metamonada</taxon>
        <taxon>Preaxostyla</taxon>
        <taxon>Paratrimastigidae</taxon>
        <taxon>Paratrimastix</taxon>
    </lineage>
</organism>
<name>A0ABQ8UKM2_9EUKA</name>
<dbReference type="EMBL" id="JAPMOS010000023">
    <property type="protein sequence ID" value="KAJ4458977.1"/>
    <property type="molecule type" value="Genomic_DNA"/>
</dbReference>
<feature type="domain" description="F-box" evidence="1">
    <location>
        <begin position="1"/>
        <end position="57"/>
    </location>
</feature>
<dbReference type="Proteomes" id="UP001141327">
    <property type="component" value="Unassembled WGS sequence"/>
</dbReference>
<accession>A0ABQ8UKM2</accession>
<dbReference type="InterPro" id="IPR001810">
    <property type="entry name" value="F-box_dom"/>
</dbReference>
<sequence length="810" mass="90009">MILLDLPSDLLVEILRQLPLLDTVAPCSTCRHLSNLASGALTNYPLAEIYETDWKQKRISLMVMRRIVALKIRGNKGSYPAHWLTRLAPYSSHLRVLDVRESASFNAAMADTPALPVPAAVFPTVTTLYASGPFLRGTFFMGVDITFPGLVVLHMGHTTRCLPPDGDESCRQSPAPVEPRFVQLRWVFWSCRPDPLPVRFPAGCHFVNEMIEVGLVAGTAGLEEVLAAGHLASRVNNPLWAAVANGRWDLFDFLTAPTAPDTLLARPGYLREAAPPRLRFPLYSIDTCFAKPHPGSTLAVCCALTDRVDLMQKLVDRGADPFAADLSRYDGPSAVREVARRIARKVAPPKVREWAVGVRKTARHLHIHGFLSFPPAVQLVAWYEALMQTPVLEATSHQRERGKELVRILWDVSPKDPILRRAQELLEEGRLAARCPALAQGMLEGAILALRSQCAALLDLLLQHTDPSPECFVVGVASYKTENYEKLRAAHLAARGPDAMRELYADRTVCYDILHALVSPRWIWSPTHIDRLIADGADPMLSPPPGRPRLLAVVGGSESLVEQLFEAGHVPEQGDVDAQHEQPAIISLLLRRGDECGIRLRVPQGPDWAYHSRRSSAKDLRYFMSHGLEVTPSFVLTLIRTYTSRYHPTDQDELPELLRFALRQVAPAAWQPLLAPAAPTTTGRGSLIQLAPALRALRETLAAWRANPAPDRLRTLSEALDLLPEREPLVSRCVHYGLPSKRRPCPGIEMTHVLLVLVVRKWQTCRGLKHPAARNCIAARQRWDPTMRVFLERLCEVARLSPSVGYRASS</sequence>
<reference evidence="2" key="1">
    <citation type="journal article" date="2022" name="bioRxiv">
        <title>Genomics of Preaxostyla Flagellates Illuminates Evolutionary Transitions and the Path Towards Mitochondrial Loss.</title>
        <authorList>
            <person name="Novak L.V.F."/>
            <person name="Treitli S.C."/>
            <person name="Pyrih J."/>
            <person name="Halakuc P."/>
            <person name="Pipaliya S.V."/>
            <person name="Vacek V."/>
            <person name="Brzon O."/>
            <person name="Soukal P."/>
            <person name="Eme L."/>
            <person name="Dacks J.B."/>
            <person name="Karnkowska A."/>
            <person name="Elias M."/>
            <person name="Hampl V."/>
        </authorList>
    </citation>
    <scope>NUCLEOTIDE SEQUENCE</scope>
    <source>
        <strain evidence="2">RCP-MX</strain>
    </source>
</reference>
<dbReference type="CDD" id="cd09917">
    <property type="entry name" value="F-box_SF"/>
    <property type="match status" value="1"/>
</dbReference>
<evidence type="ECO:0000259" key="1">
    <source>
        <dbReference type="PROSITE" id="PS50181"/>
    </source>
</evidence>